<keyword evidence="4 7" id="KW-0472">Membrane</keyword>
<dbReference type="RefSeq" id="XP_045560168.1">
    <property type="nucleotide sequence ID" value="XM_045704212.1"/>
</dbReference>
<organism evidence="10 11">
    <name type="scientific">Salmo salar</name>
    <name type="common">Atlantic salmon</name>
    <dbReference type="NCBI Taxonomy" id="8030"/>
    <lineage>
        <taxon>Eukaryota</taxon>
        <taxon>Metazoa</taxon>
        <taxon>Chordata</taxon>
        <taxon>Craniata</taxon>
        <taxon>Vertebrata</taxon>
        <taxon>Euteleostomi</taxon>
        <taxon>Actinopterygii</taxon>
        <taxon>Neopterygii</taxon>
        <taxon>Teleostei</taxon>
        <taxon>Protacanthopterygii</taxon>
        <taxon>Salmoniformes</taxon>
        <taxon>Salmonidae</taxon>
        <taxon>Salmoninae</taxon>
        <taxon>Salmo</taxon>
    </lineage>
</organism>
<evidence type="ECO:0000256" key="1">
    <source>
        <dbReference type="ARBA" id="ARBA00004370"/>
    </source>
</evidence>
<keyword evidence="10" id="KW-1185">Reference proteome</keyword>
<feature type="signal peptide" evidence="8">
    <location>
        <begin position="1"/>
        <end position="19"/>
    </location>
</feature>
<dbReference type="InterPro" id="IPR036179">
    <property type="entry name" value="Ig-like_dom_sf"/>
</dbReference>
<evidence type="ECO:0000256" key="8">
    <source>
        <dbReference type="SAM" id="SignalP"/>
    </source>
</evidence>
<dbReference type="Pfam" id="PF07686">
    <property type="entry name" value="V-set"/>
    <property type="match status" value="1"/>
</dbReference>
<reference evidence="11" key="1">
    <citation type="submission" date="2025-08" db="UniProtKB">
        <authorList>
            <consortium name="RefSeq"/>
        </authorList>
    </citation>
    <scope>IDENTIFICATION</scope>
</reference>
<keyword evidence="6" id="KW-0393">Immunoglobulin domain</keyword>
<keyword evidence="5" id="KW-0675">Receptor</keyword>
<evidence type="ECO:0000256" key="2">
    <source>
        <dbReference type="ARBA" id="ARBA00022692"/>
    </source>
</evidence>
<evidence type="ECO:0000256" key="7">
    <source>
        <dbReference type="SAM" id="Phobius"/>
    </source>
</evidence>
<evidence type="ECO:0000259" key="9">
    <source>
        <dbReference type="PROSITE" id="PS50835"/>
    </source>
</evidence>
<proteinExistence type="predicted"/>
<dbReference type="InterPro" id="IPR007110">
    <property type="entry name" value="Ig-like_dom"/>
</dbReference>
<dbReference type="Pfam" id="PF07654">
    <property type="entry name" value="C1-set"/>
    <property type="match status" value="1"/>
</dbReference>
<dbReference type="SUPFAM" id="SSF48726">
    <property type="entry name" value="Immunoglobulin"/>
    <property type="match status" value="2"/>
</dbReference>
<dbReference type="InterPro" id="IPR013106">
    <property type="entry name" value="Ig_V-set"/>
</dbReference>
<dbReference type="CDD" id="cd00098">
    <property type="entry name" value="IgC1"/>
    <property type="match status" value="1"/>
</dbReference>
<dbReference type="PROSITE" id="PS50835">
    <property type="entry name" value="IG_LIKE"/>
    <property type="match status" value="1"/>
</dbReference>
<dbReference type="Proteomes" id="UP001652741">
    <property type="component" value="Chromosome ssa20"/>
</dbReference>
<evidence type="ECO:0000313" key="11">
    <source>
        <dbReference type="RefSeq" id="XP_045560168.1"/>
    </source>
</evidence>
<dbReference type="InterPro" id="IPR013783">
    <property type="entry name" value="Ig-like_fold"/>
</dbReference>
<comment type="subcellular location">
    <subcellularLocation>
        <location evidence="1">Membrane</location>
    </subcellularLocation>
</comment>
<dbReference type="PANTHER" id="PTHR19256:SF65">
    <property type="entry name" value="T CELL RECEPTOR GAMMA CONSTANT 1-RELATED"/>
    <property type="match status" value="1"/>
</dbReference>
<keyword evidence="3 7" id="KW-1133">Transmembrane helix</keyword>
<sequence length="333" mass="38346">MSLGSVVILYSLYLVSVSGQKLDQDISWTRKKGEVVSFSCKDYDRCKTFLLWFQKKEGETFTYILAIFKDDCTIFDNIEFPQKDDFSAMRKKNNCDLKIQSVKVSHSATYYCACRVSGTHIKHHLPLFSDFINEFTTTWPNPHASKLMLHGRAPFMELEGMEGAGLRVFTVYAYEFGSGTRLYVTDNHVRKPKVTVYPASNPESNGKTTLICLARDMFPDLVKISWKMEDEYGQTVEVSKAETEQLEQREEGQTTSMIIIDKENAYKNKYRCYVEHEGDPQDVDMLKDPFSFMCSLNLASLVYTVMIVKSMVYCCGLSLLLHHRNMGKWTQHL</sequence>
<feature type="transmembrane region" description="Helical" evidence="7">
    <location>
        <begin position="301"/>
        <end position="321"/>
    </location>
</feature>
<dbReference type="SMART" id="SM00407">
    <property type="entry name" value="IGc1"/>
    <property type="match status" value="1"/>
</dbReference>
<name>A0ABM3DMY6_SALSA</name>
<dbReference type="Gene3D" id="2.60.40.10">
    <property type="entry name" value="Immunoglobulins"/>
    <property type="match status" value="2"/>
</dbReference>
<dbReference type="InterPro" id="IPR051117">
    <property type="entry name" value="TRG_var/const_region"/>
</dbReference>
<protein>
    <recommendedName>
        <fullName evidence="9">Ig-like domain-containing protein</fullName>
    </recommendedName>
</protein>
<keyword evidence="2 7" id="KW-0812">Transmembrane</keyword>
<evidence type="ECO:0000256" key="6">
    <source>
        <dbReference type="ARBA" id="ARBA00023319"/>
    </source>
</evidence>
<evidence type="ECO:0000256" key="4">
    <source>
        <dbReference type="ARBA" id="ARBA00023136"/>
    </source>
</evidence>
<keyword evidence="8" id="KW-0732">Signal</keyword>
<dbReference type="GeneID" id="106580237"/>
<dbReference type="PANTHER" id="PTHR19256">
    <property type="entry name" value="T-CELL RECEPTOR GAMMA CHAIN"/>
    <property type="match status" value="1"/>
</dbReference>
<feature type="chain" id="PRO_5045350367" description="Ig-like domain-containing protein" evidence="8">
    <location>
        <begin position="20"/>
        <end position="333"/>
    </location>
</feature>
<accession>A0ABM3DMY6</accession>
<evidence type="ECO:0000256" key="5">
    <source>
        <dbReference type="ARBA" id="ARBA00023170"/>
    </source>
</evidence>
<feature type="domain" description="Ig-like" evidence="9">
    <location>
        <begin position="192"/>
        <end position="284"/>
    </location>
</feature>
<dbReference type="InterPro" id="IPR003597">
    <property type="entry name" value="Ig_C1-set"/>
</dbReference>
<evidence type="ECO:0000313" key="10">
    <source>
        <dbReference type="Proteomes" id="UP001652741"/>
    </source>
</evidence>
<evidence type="ECO:0000256" key="3">
    <source>
        <dbReference type="ARBA" id="ARBA00022989"/>
    </source>
</evidence>
<gene>
    <name evidence="11" type="primary">LOC106580237</name>
</gene>